<gene>
    <name evidence="1" type="ORF">MBHS_01451</name>
    <name evidence="2" type="ORF">MBHS_02930</name>
</gene>
<dbReference type="OrthoDB" id="642521at2"/>
<evidence type="ECO:0000313" key="3">
    <source>
        <dbReference type="Proteomes" id="UP000236724"/>
    </source>
</evidence>
<proteinExistence type="predicted"/>
<organism evidence="1 3">
    <name type="scientific">Candidatus Venteria ishoeyi</name>
    <dbReference type="NCBI Taxonomy" id="1899563"/>
    <lineage>
        <taxon>Bacteria</taxon>
        <taxon>Pseudomonadati</taxon>
        <taxon>Pseudomonadota</taxon>
        <taxon>Gammaproteobacteria</taxon>
        <taxon>Thiotrichales</taxon>
        <taxon>Thiotrichaceae</taxon>
        <taxon>Venteria</taxon>
    </lineage>
</organism>
<name>A0A1H6F919_9GAMM</name>
<dbReference type="EMBL" id="FMSV02000365">
    <property type="protein sequence ID" value="SEH05596.1"/>
    <property type="molecule type" value="Genomic_DNA"/>
</dbReference>
<dbReference type="InterPro" id="IPR036737">
    <property type="entry name" value="OmpA-like_sf"/>
</dbReference>
<evidence type="ECO:0008006" key="4">
    <source>
        <dbReference type="Google" id="ProtNLM"/>
    </source>
</evidence>
<reference evidence="1 3" key="1">
    <citation type="submission" date="2016-10" db="EMBL/GenBank/DDBJ databases">
        <authorList>
            <person name="de Groot N.N."/>
        </authorList>
    </citation>
    <scope>NUCLEOTIDE SEQUENCE [LARGE SCALE GENOMIC DNA]</scope>
    <source>
        <strain evidence="1">MBHS1</strain>
    </source>
</reference>
<dbReference type="Gene3D" id="3.30.1330.60">
    <property type="entry name" value="OmpA-like domain"/>
    <property type="match status" value="1"/>
</dbReference>
<evidence type="ECO:0000313" key="2">
    <source>
        <dbReference type="EMBL" id="SEH07063.1"/>
    </source>
</evidence>
<accession>A0A1H6F919</accession>
<dbReference type="EMBL" id="FMSV02000514">
    <property type="protein sequence ID" value="SEH07063.1"/>
    <property type="molecule type" value="Genomic_DNA"/>
</dbReference>
<protein>
    <recommendedName>
        <fullName evidence="4">OmpA family protein</fullName>
    </recommendedName>
</protein>
<dbReference type="Proteomes" id="UP000236724">
    <property type="component" value="Unassembled WGS sequence"/>
</dbReference>
<evidence type="ECO:0000313" key="1">
    <source>
        <dbReference type="EMBL" id="SEH05596.1"/>
    </source>
</evidence>
<dbReference type="PROSITE" id="PS51257">
    <property type="entry name" value="PROKAR_LIPOPROTEIN"/>
    <property type="match status" value="1"/>
</dbReference>
<keyword evidence="3" id="KW-1185">Reference proteome</keyword>
<dbReference type="AlphaFoldDB" id="A0A1H6F919"/>
<sequence length="276" mass="31891">MPVNFIKIYPLIWMFFLSLLLSACTVLSTKQEKTIVELEADVQSTLYRVREKVEINPDSALQGSISALDSILEYTDNVKSNPGKFSSDKINDYIHKINIINENMDRLSDLTLQMDISFPLGTYKLKNLAKKGQQKSNELVEKMIFSIHKLVEKYPEKAMKIMIKTTGYTDETGILPGSRLERELDKAMTAPVSRNIIKRRQQYNQMLSQFRANTLSQYVKQRLQQQLPTVYNVEIQTEIVGRGEQLPSQKKIHRPYKNTDSRRRICVISPFIEIVP</sequence>
<dbReference type="RefSeq" id="WP_103919497.1">
    <property type="nucleotide sequence ID" value="NZ_FMSV02000365.1"/>
</dbReference>